<dbReference type="InterPro" id="IPR038765">
    <property type="entry name" value="Papain-like_cys_pep_sf"/>
</dbReference>
<evidence type="ECO:0000313" key="1">
    <source>
        <dbReference type="EMBL" id="USW46986.1"/>
    </source>
</evidence>
<keyword evidence="2" id="KW-1185">Reference proteome</keyword>
<dbReference type="EMBL" id="CP099418">
    <property type="protein sequence ID" value="USW46986.1"/>
    <property type="molecule type" value="Genomic_DNA"/>
</dbReference>
<protein>
    <submittedName>
        <fullName evidence="1">Papain-like cysteine peptidase superfamily</fullName>
    </submittedName>
</protein>
<evidence type="ECO:0000313" key="2">
    <source>
        <dbReference type="Proteomes" id="UP001056384"/>
    </source>
</evidence>
<accession>A0A9Q9AJC7</accession>
<dbReference type="SUPFAM" id="SSF54001">
    <property type="entry name" value="Cysteine proteinases"/>
    <property type="match status" value="1"/>
</dbReference>
<dbReference type="AlphaFoldDB" id="A0A9Q9AJC7"/>
<dbReference type="Proteomes" id="UP001056384">
    <property type="component" value="Chromosome 1"/>
</dbReference>
<dbReference type="Gene3D" id="3.90.70.10">
    <property type="entry name" value="Cysteine proteinases"/>
    <property type="match status" value="1"/>
</dbReference>
<reference evidence="1" key="1">
    <citation type="submission" date="2022-06" db="EMBL/GenBank/DDBJ databases">
        <title>Complete genome sequences of two strains of the flax pathogen Septoria linicola.</title>
        <authorList>
            <person name="Lapalu N."/>
            <person name="Simon A."/>
            <person name="Demenou B."/>
            <person name="Paumier D."/>
            <person name="Guillot M.-P."/>
            <person name="Gout L."/>
            <person name="Valade R."/>
        </authorList>
    </citation>
    <scope>NUCLEOTIDE SEQUENCE</scope>
    <source>
        <strain evidence="1">SE15195</strain>
    </source>
</reference>
<proteinExistence type="predicted"/>
<organism evidence="1 2">
    <name type="scientific">Septoria linicola</name>
    <dbReference type="NCBI Taxonomy" id="215465"/>
    <lineage>
        <taxon>Eukaryota</taxon>
        <taxon>Fungi</taxon>
        <taxon>Dikarya</taxon>
        <taxon>Ascomycota</taxon>
        <taxon>Pezizomycotina</taxon>
        <taxon>Dothideomycetes</taxon>
        <taxon>Dothideomycetidae</taxon>
        <taxon>Mycosphaerellales</taxon>
        <taxon>Mycosphaerellaceae</taxon>
        <taxon>Septoria</taxon>
    </lineage>
</organism>
<sequence length="371" mass="40999">MEKGEQQDAFEFLDLLTDPLKAKSTELDNDSSYLDVLFGSSMSYRRPSTYQSTLREEVQLDVAILASALQPDAIEVNCGRAQCKSQYHSLINVWQSYSANASKLLIMVNLFDKQTGAKNTTKALAPNGLFPVTGINKLCRVTVKVLHIGATSHSGHYIADIRDTEEALWTKTYYGSPASVYGVLMTTVDAARMTIYCRIVAHEKHKVADAYEAFRQTMVEDSKPAFEDTNLAVSTLTAELQTILEYVVGLFAKMPRMGPSAIIITDQAWVKLLGQLKNQTSNMYKDLRRRQTLNRDIEASALLLTAILVQNHWPVLDTGADVSTAAKATYDVIYDSHDIGKHVLALAEDHLEQYTILGRSALAGGVHVTSA</sequence>
<gene>
    <name evidence="1" type="ORF">Slin15195_G003050</name>
</gene>
<name>A0A9Q9AJC7_9PEZI</name>